<protein>
    <submittedName>
        <fullName evidence="1">Uncharacterized protein</fullName>
    </submittedName>
</protein>
<dbReference type="AlphaFoldDB" id="K7YPP5"/>
<dbReference type="HOGENOM" id="CLU_3041474_0_0_5"/>
<sequence length="54" mass="6342">MAAMLAGRWINASKLNFFSSRLFNNWVIILFFRYKIFGGQLCLRNKLDGLLMIQ</sequence>
<name>K7YPP5_9PROT</name>
<accession>K7YPP5</accession>
<gene>
    <name evidence="1" type="ORF">A1OE_349</name>
</gene>
<dbReference type="Proteomes" id="UP000010077">
    <property type="component" value="Chromosome"/>
</dbReference>
<organism evidence="1 2">
    <name type="scientific">Candidatus Endolissoclinum faulkneri L2</name>
    <dbReference type="NCBI Taxonomy" id="1193729"/>
    <lineage>
        <taxon>Bacteria</taxon>
        <taxon>Pseudomonadati</taxon>
        <taxon>Pseudomonadota</taxon>
        <taxon>Alphaproteobacteria</taxon>
        <taxon>Rhodospirillales</taxon>
        <taxon>Rhodospirillaceae</taxon>
        <taxon>Candidatus Endolissoclinum</taxon>
    </lineage>
</organism>
<keyword evidence="2" id="KW-1185">Reference proteome</keyword>
<dbReference type="EMBL" id="CP003539">
    <property type="protein sequence ID" value="AFX98544.1"/>
    <property type="molecule type" value="Genomic_DNA"/>
</dbReference>
<reference evidence="1 2" key="1">
    <citation type="journal article" date="2012" name="Proc. Natl. Acad. Sci. U.S.A.">
        <title>Genome streamlining and chemical defense in a coral reef symbiosis.</title>
        <authorList>
            <person name="Kwan J.C."/>
            <person name="Donia M.S."/>
            <person name="Han A.W."/>
            <person name="Hirose E."/>
            <person name="Haygood M.G."/>
            <person name="Schmidt E.W."/>
        </authorList>
    </citation>
    <scope>NUCLEOTIDE SEQUENCE [LARGE SCALE GENOMIC DNA]</scope>
    <source>
        <strain evidence="1 2">L2</strain>
    </source>
</reference>
<proteinExistence type="predicted"/>
<evidence type="ECO:0000313" key="1">
    <source>
        <dbReference type="EMBL" id="AFX98544.1"/>
    </source>
</evidence>
<evidence type="ECO:0000313" key="2">
    <source>
        <dbReference type="Proteomes" id="UP000010077"/>
    </source>
</evidence>
<dbReference type="KEGG" id="thal:A1OE_349"/>